<keyword evidence="3" id="KW-1185">Reference proteome</keyword>
<dbReference type="AlphaFoldDB" id="N9KUU1"/>
<sequence length="240" mass="27453">MERLIDPDYLNANQGVLALLIFLFGMAVTVVSIVVKYFNNKPKFKITTIEGPTFTCTFETGNVFNGHQAHITAVALYLDIKNVGKLPCGIDKIFIGYKWNIIPFSFNWLKYRFLGWFWLKEQVIALDDFQVKIGDKIKVYPFLTQLNTLSPAKVEKYIEVGKGISGVVYFEQQESWGAMSPVVHNKITKIKICIVDSFGKKHKKILKIPVVQLNEAFKYNPSFGMTYHILNDEKNISKTL</sequence>
<dbReference type="Proteomes" id="UP000023774">
    <property type="component" value="Unassembled WGS sequence"/>
</dbReference>
<reference evidence="2 3" key="1">
    <citation type="submission" date="2013-02" db="EMBL/GenBank/DDBJ databases">
        <title>The Genome Sequence of Acinetobacter sp. NIPH 713.</title>
        <authorList>
            <consortium name="The Broad Institute Genome Sequencing Platform"/>
            <consortium name="The Broad Institute Genome Sequencing Center for Infectious Disease"/>
            <person name="Cerqueira G."/>
            <person name="Feldgarden M."/>
            <person name="Courvalin P."/>
            <person name="Perichon B."/>
            <person name="Grillot-Courvalin C."/>
            <person name="Clermont D."/>
            <person name="Rocha E."/>
            <person name="Yoon E.-J."/>
            <person name="Nemec A."/>
            <person name="Walker B."/>
            <person name="Young S.K."/>
            <person name="Zeng Q."/>
            <person name="Gargeya S."/>
            <person name="Fitzgerald M."/>
            <person name="Haas B."/>
            <person name="Abouelleil A."/>
            <person name="Alvarado L."/>
            <person name="Arachchi H.M."/>
            <person name="Berlin A.M."/>
            <person name="Chapman S.B."/>
            <person name="Dewar J."/>
            <person name="Goldberg J."/>
            <person name="Griggs A."/>
            <person name="Gujja S."/>
            <person name="Hansen M."/>
            <person name="Howarth C."/>
            <person name="Imamovic A."/>
            <person name="Larimer J."/>
            <person name="McCowan C."/>
            <person name="Murphy C."/>
            <person name="Neiman D."/>
            <person name="Pearson M."/>
            <person name="Priest M."/>
            <person name="Roberts A."/>
            <person name="Saif S."/>
            <person name="Shea T."/>
            <person name="Sisk P."/>
            <person name="Sykes S."/>
            <person name="Wortman J."/>
            <person name="Nusbaum C."/>
            <person name="Birren B."/>
        </authorList>
    </citation>
    <scope>NUCLEOTIDE SEQUENCE [LARGE SCALE GENOMIC DNA]</scope>
    <source>
        <strain evidence="2 3">NIPH 713</strain>
    </source>
</reference>
<accession>N9KUU1</accession>
<keyword evidence="1" id="KW-1133">Transmembrane helix</keyword>
<dbReference type="EMBL" id="APRJ01000010">
    <property type="protein sequence ID" value="ENW87817.1"/>
    <property type="molecule type" value="Genomic_DNA"/>
</dbReference>
<comment type="caution">
    <text evidence="2">The sequence shown here is derived from an EMBL/GenBank/DDBJ whole genome shotgun (WGS) entry which is preliminary data.</text>
</comment>
<dbReference type="RefSeq" id="WP_005097190.1">
    <property type="nucleotide sequence ID" value="NZ_DAVZIZ010000295.1"/>
</dbReference>
<keyword evidence="1" id="KW-0472">Membrane</keyword>
<gene>
    <name evidence="2" type="ORF">F906_01060</name>
</gene>
<dbReference type="HOGENOM" id="CLU_1097365_0_0_6"/>
<dbReference type="OrthoDB" id="8478727at2"/>
<keyword evidence="1" id="KW-0812">Transmembrane</keyword>
<dbReference type="PATRIC" id="fig|1217709.3.peg.1018"/>
<evidence type="ECO:0000256" key="1">
    <source>
        <dbReference type="SAM" id="Phobius"/>
    </source>
</evidence>
<organism evidence="2 3">
    <name type="scientific">Acinetobacter pseudolwoffii</name>
    <dbReference type="NCBI Taxonomy" id="2053287"/>
    <lineage>
        <taxon>Bacteria</taxon>
        <taxon>Pseudomonadati</taxon>
        <taxon>Pseudomonadota</taxon>
        <taxon>Gammaproteobacteria</taxon>
        <taxon>Moraxellales</taxon>
        <taxon>Moraxellaceae</taxon>
        <taxon>Acinetobacter</taxon>
    </lineage>
</organism>
<name>N9KUU1_9GAMM</name>
<proteinExistence type="predicted"/>
<feature type="transmembrane region" description="Helical" evidence="1">
    <location>
        <begin position="16"/>
        <end position="38"/>
    </location>
</feature>
<evidence type="ECO:0000313" key="3">
    <source>
        <dbReference type="Proteomes" id="UP000023774"/>
    </source>
</evidence>
<protein>
    <submittedName>
        <fullName evidence="2">Uncharacterized protein</fullName>
    </submittedName>
</protein>
<evidence type="ECO:0000313" key="2">
    <source>
        <dbReference type="EMBL" id="ENW87817.1"/>
    </source>
</evidence>